<evidence type="ECO:0000256" key="1">
    <source>
        <dbReference type="SAM" id="Phobius"/>
    </source>
</evidence>
<gene>
    <name evidence="2" type="ORF">POM88_042264</name>
</gene>
<reference evidence="2" key="1">
    <citation type="submission" date="2023-02" db="EMBL/GenBank/DDBJ databases">
        <title>Genome of toxic invasive species Heracleum sosnowskyi carries increased number of genes despite the absence of recent whole-genome duplications.</title>
        <authorList>
            <person name="Schelkunov M."/>
            <person name="Shtratnikova V."/>
            <person name="Makarenko M."/>
            <person name="Klepikova A."/>
            <person name="Omelchenko D."/>
            <person name="Novikova G."/>
            <person name="Obukhova E."/>
            <person name="Bogdanov V."/>
            <person name="Penin A."/>
            <person name="Logacheva M."/>
        </authorList>
    </citation>
    <scope>NUCLEOTIDE SEQUENCE</scope>
    <source>
        <strain evidence="2">Hsosn_3</strain>
        <tissue evidence="2">Leaf</tissue>
    </source>
</reference>
<evidence type="ECO:0000313" key="3">
    <source>
        <dbReference type="Proteomes" id="UP001237642"/>
    </source>
</evidence>
<keyword evidence="3" id="KW-1185">Reference proteome</keyword>
<feature type="transmembrane region" description="Helical" evidence="1">
    <location>
        <begin position="44"/>
        <end position="62"/>
    </location>
</feature>
<dbReference type="Proteomes" id="UP001237642">
    <property type="component" value="Unassembled WGS sequence"/>
</dbReference>
<proteinExistence type="predicted"/>
<dbReference type="AlphaFoldDB" id="A0AAD8HI41"/>
<keyword evidence="1" id="KW-0812">Transmembrane</keyword>
<keyword evidence="1" id="KW-0472">Membrane</keyword>
<sequence>MYRSVSTSRLEGNNDGLPLYEQQGITPEVLLKKEKSRSKFSEKAVHLIPLVLISCALVLWFFSNSDVDLPSKGDSVAARIEGLTLEGDIDSDGTQRGVLPHHLDMGDVLMNRASENRDLANN</sequence>
<accession>A0AAD8HI41</accession>
<organism evidence="2 3">
    <name type="scientific">Heracleum sosnowskyi</name>
    <dbReference type="NCBI Taxonomy" id="360622"/>
    <lineage>
        <taxon>Eukaryota</taxon>
        <taxon>Viridiplantae</taxon>
        <taxon>Streptophyta</taxon>
        <taxon>Embryophyta</taxon>
        <taxon>Tracheophyta</taxon>
        <taxon>Spermatophyta</taxon>
        <taxon>Magnoliopsida</taxon>
        <taxon>eudicotyledons</taxon>
        <taxon>Gunneridae</taxon>
        <taxon>Pentapetalae</taxon>
        <taxon>asterids</taxon>
        <taxon>campanulids</taxon>
        <taxon>Apiales</taxon>
        <taxon>Apiaceae</taxon>
        <taxon>Apioideae</taxon>
        <taxon>apioid superclade</taxon>
        <taxon>Tordylieae</taxon>
        <taxon>Tordyliinae</taxon>
        <taxon>Heracleum</taxon>
    </lineage>
</organism>
<protein>
    <submittedName>
        <fullName evidence="2">Small GTPase superfamily</fullName>
    </submittedName>
</protein>
<keyword evidence="1" id="KW-1133">Transmembrane helix</keyword>
<reference evidence="2" key="2">
    <citation type="submission" date="2023-05" db="EMBL/GenBank/DDBJ databases">
        <authorList>
            <person name="Schelkunov M.I."/>
        </authorList>
    </citation>
    <scope>NUCLEOTIDE SEQUENCE</scope>
    <source>
        <strain evidence="2">Hsosn_3</strain>
        <tissue evidence="2">Leaf</tissue>
    </source>
</reference>
<evidence type="ECO:0000313" key="2">
    <source>
        <dbReference type="EMBL" id="KAK1366703.1"/>
    </source>
</evidence>
<dbReference type="PANTHER" id="PTHR34189:SF4">
    <property type="entry name" value="TRANSMEMBRANE PROTEIN"/>
    <property type="match status" value="1"/>
</dbReference>
<dbReference type="PANTHER" id="PTHR34189">
    <property type="entry name" value="TRANSMEMBRANE PROTEIN"/>
    <property type="match status" value="1"/>
</dbReference>
<comment type="caution">
    <text evidence="2">The sequence shown here is derived from an EMBL/GenBank/DDBJ whole genome shotgun (WGS) entry which is preliminary data.</text>
</comment>
<dbReference type="EMBL" id="JAUIZM010000009">
    <property type="protein sequence ID" value="KAK1366703.1"/>
    <property type="molecule type" value="Genomic_DNA"/>
</dbReference>
<name>A0AAD8HI41_9APIA</name>